<name>A0A1M6IQ23_9FIRM</name>
<dbReference type="OrthoDB" id="174569at2"/>
<protein>
    <submittedName>
        <fullName evidence="1">Uncharacterized protein</fullName>
    </submittedName>
</protein>
<evidence type="ECO:0000313" key="1">
    <source>
        <dbReference type="EMBL" id="SHJ36439.1"/>
    </source>
</evidence>
<dbReference type="InterPro" id="IPR013783">
    <property type="entry name" value="Ig-like_fold"/>
</dbReference>
<accession>A0A1M6IQ23</accession>
<dbReference type="EMBL" id="FQZS01000036">
    <property type="protein sequence ID" value="SHJ36439.1"/>
    <property type="molecule type" value="Genomic_DNA"/>
</dbReference>
<reference evidence="1 2" key="1">
    <citation type="submission" date="2016-11" db="EMBL/GenBank/DDBJ databases">
        <authorList>
            <person name="Jaros S."/>
            <person name="Januszkiewicz K."/>
            <person name="Wedrychowicz H."/>
        </authorList>
    </citation>
    <scope>NUCLEOTIDE SEQUENCE [LARGE SCALE GENOMIC DNA]</scope>
    <source>
        <strain evidence="1 2">DSM 19022</strain>
    </source>
</reference>
<proteinExistence type="predicted"/>
<sequence>MKRIIAILLIISLILPILPVYATGKVIDIAYRNINGEDYAYASFNTTVTPGTTPIRFGTFGWNISFNGYKFLYEIDYNPNISIDYQIPLVDGSGLSRPSIQSRIRAKYGENSAIYKAWMELMETGGTITFDASIHRLDYGKITGPRANTLEEALALADWGSNTRRELAEEYYDRNAYVQPQPVKNNEVQASFKIFYKGNDVTNNSNKPALKDPDNLKLVLQDSSIVKDRSDPIIEWRWYYWYNGWISLDGMSGVQISEDKVAIDDMDGDLPGSLPLRKGFKLEVVTASGLEAYATAEAYFKQVDGDITVYYKDVSNDEDLYDPTYMKNLRYGTYTINAKPEPQDYKLITKSPVQVKISATNPSERVYFFYKKQSEEGKAGTIVAYYKDKQTNLDIMPTNVYSGLEFGIHQIDAAPAPEKYTLETPSPQMVEITQEKPFKEVIFYYKGDSSLYNLPPTAVIDAPDWVYAGEEFHVSGKRSYDRDGFIAGYQWEYDNEYTGCTLSDKKEGYIWFDYMNNGRIELTVRDNKGATDTARHYVDILPPIPVARITPSGKLKVNRKVTISAANSWSPRHYPIDHNRNEWKFSIPDMKYKGIFSGESKDVLFKQPGSKEFYLKVWNTYSDPTVLNGFSGEITDDFNIQPDLAPVADFSVPSVVLRDPKNENKATLILKNMSKSLDGDVIGKTVMFYAYDSNNDGKFDNETWYYCTDGKTWQPVGMPYDKIKTDFDIYTRGASNPEKFELVVDRNSVGKYKFEAMTMEDIPEEETIKEFLSPSDYLRADTFSSKPESEKICDVRNIAPTIDFEVKKIIPVDLVVVTDYIQDYDNLLSAIEVFRSKALPFDVEPKIHIVTEKKENVGTRKVDKYIWSRYINININGPAYNSYYNFHFNTNIKLGLESIELFDGEEEFPDRSKYTYKIDNWYISSYDNKSGSITYHYIHVDYSVYYNGQFQKYESKEINFAHGQYFNGLGTFFENYNDLKVTFDTSQTKTFVKAEEPFSSQRRPFNTIDVDRIKSLNIDGDSNKYILFCVDNYYNVVEIDTALKDYLNLNNFGIYIVASDKVLKETVLTGPWDDIYYVNGKKAYLQGNKLYQYEGKLLKEIPLVGRNEPIANDSITISMHDFGERYWYSRSDEAIKSEKLYENKYNVTVEIINGKVTVEGNTRKTTIDNVKALYKIGDYYIIERTNGDIYYFYRYVAVSFNDMILYQSMGLSDVQKLEGAKGVKATYTISYTKEYDHYYKIYCPTIPAVNSYLVDSRNNLFEATSRGSFTSMFYHENDAYYYICNSTSGNGGFTKIKSGGFIDFKPVKESFTGSYIDKYYNRKEYTYNEIKIEYITSSELRKKIPTDLDIDMNSDRDFISLAKLISGSLKGNTYGAKEYQKALDDILNDISGLRGASATYLLLNEKIKYEIQYSDYESDPENIRIWKYNHDPYYFENSMGLDPKSGKEITEPITSFSKVGKFEATLKTQDRPKDNALFKNYWMWSAEKKANIYVHRKPIALIKLNITPNGRYFRIEAIDGGSYDLDHESRPDKGIVAREWKWKELYDDTWKNERLNKSDCSKDSTYQVALRVKDLEGVWSDWTIETVDNKQPPVAKFDIMKNPITNLELPQIIDSSYAIMSNLTYWHWIVKKINDNGTIGAILQDVKVTKSNTGPGGCDTTLDLTRTNPGVGRYRIYLRVKADNGLWSDGGTDAAPNISKMFYRDLTVNQALDIRDISISGRWNHFRGWTDKFGVYKGVMKDVTYVDERGKTCYPYRFLSYEKIDISIKLEGYVDKVIIDFPDGLDRMTYTDKLGYTYSYREDVGYMVSFPYEIEIDPTLKDPEISWSYILPLVDSTVTWNNIRVKQPYTIRITAIKGTYEVIQEKKIDITGNVDDLIFIQPVAR</sequence>
<dbReference type="STRING" id="1122184.SAMN02745176_03351"/>
<gene>
    <name evidence="1" type="ORF">SAMN02745176_03351</name>
</gene>
<evidence type="ECO:0000313" key="2">
    <source>
        <dbReference type="Proteomes" id="UP000184442"/>
    </source>
</evidence>
<dbReference type="RefSeq" id="WP_073027813.1">
    <property type="nucleotide sequence ID" value="NZ_FQZS01000036.1"/>
</dbReference>
<keyword evidence="2" id="KW-1185">Reference proteome</keyword>
<dbReference type="Proteomes" id="UP000184442">
    <property type="component" value="Unassembled WGS sequence"/>
</dbReference>
<organism evidence="1 2">
    <name type="scientific">Lutispora thermophila DSM 19022</name>
    <dbReference type="NCBI Taxonomy" id="1122184"/>
    <lineage>
        <taxon>Bacteria</taxon>
        <taxon>Bacillati</taxon>
        <taxon>Bacillota</taxon>
        <taxon>Clostridia</taxon>
        <taxon>Lutisporales</taxon>
        <taxon>Lutisporaceae</taxon>
        <taxon>Lutispora</taxon>
    </lineage>
</organism>
<dbReference type="Gene3D" id="2.60.40.10">
    <property type="entry name" value="Immunoglobulins"/>
    <property type="match status" value="1"/>
</dbReference>